<evidence type="ECO:0000259" key="1">
    <source>
        <dbReference type="PROSITE" id="PS50191"/>
    </source>
</evidence>
<dbReference type="InterPro" id="IPR036865">
    <property type="entry name" value="CRAL-TRIO_dom_sf"/>
</dbReference>
<comment type="caution">
    <text evidence="2">The sequence shown here is derived from an EMBL/GenBank/DDBJ whole genome shotgun (WGS) entry which is preliminary data.</text>
</comment>
<evidence type="ECO:0000313" key="3">
    <source>
        <dbReference type="Proteomes" id="UP000324800"/>
    </source>
</evidence>
<dbReference type="OrthoDB" id="19923at2759"/>
<feature type="domain" description="CRAL-TRIO" evidence="1">
    <location>
        <begin position="1"/>
        <end position="156"/>
    </location>
</feature>
<accession>A0A5J4T4F7</accession>
<organism evidence="2 3">
    <name type="scientific">Streblomastix strix</name>
    <dbReference type="NCBI Taxonomy" id="222440"/>
    <lineage>
        <taxon>Eukaryota</taxon>
        <taxon>Metamonada</taxon>
        <taxon>Preaxostyla</taxon>
        <taxon>Oxymonadida</taxon>
        <taxon>Streblomastigidae</taxon>
        <taxon>Streblomastix</taxon>
    </lineage>
</organism>
<evidence type="ECO:0000313" key="2">
    <source>
        <dbReference type="EMBL" id="KAA6352998.1"/>
    </source>
</evidence>
<dbReference type="Gene3D" id="3.40.525.10">
    <property type="entry name" value="CRAL-TRIO lipid binding domain"/>
    <property type="match status" value="1"/>
</dbReference>
<feature type="non-terminal residue" evidence="2">
    <location>
        <position position="178"/>
    </location>
</feature>
<dbReference type="Proteomes" id="UP000324800">
    <property type="component" value="Unassembled WGS sequence"/>
</dbReference>
<dbReference type="Pfam" id="PF13716">
    <property type="entry name" value="CRAL_TRIO_2"/>
    <property type="match status" value="1"/>
</dbReference>
<dbReference type="SUPFAM" id="SSF52087">
    <property type="entry name" value="CRAL/TRIO domain"/>
    <property type="match status" value="1"/>
</dbReference>
<dbReference type="AlphaFoldDB" id="A0A5J4T4F7"/>
<proteinExistence type="predicted"/>
<protein>
    <recommendedName>
        <fullName evidence="1">CRAL-TRIO domain-containing protein</fullName>
    </recommendedName>
</protein>
<dbReference type="InterPro" id="IPR001251">
    <property type="entry name" value="CRAL-TRIO_dom"/>
</dbReference>
<dbReference type="EMBL" id="SNRW01038941">
    <property type="protein sequence ID" value="KAA6352998.1"/>
    <property type="molecule type" value="Genomic_DNA"/>
</dbReference>
<dbReference type="PROSITE" id="PS50191">
    <property type="entry name" value="CRAL_TRIO"/>
    <property type="match status" value="1"/>
</dbReference>
<dbReference type="CDD" id="cd00170">
    <property type="entry name" value="SEC14"/>
    <property type="match status" value="1"/>
</dbReference>
<sequence length="178" mass="20738">TIILRLTQDLESDVTNLHIPALRQLLEIILDNRENKDLASKYKLMRLLNKFVGNVEMNEEYKFEPYVVVLNCVDLSENGDLPLLWNLSLYRSLPYAYKKNLKRILIIKPTRMVRTILVLAHPFISSKFYRKIEFLDNLKALIPIIRPEQLQLPVIYHRPPIVGTNGRGLIWGSDGKEV</sequence>
<feature type="non-terminal residue" evidence="2">
    <location>
        <position position="1"/>
    </location>
</feature>
<reference evidence="2 3" key="1">
    <citation type="submission" date="2019-03" db="EMBL/GenBank/DDBJ databases">
        <title>Single cell metagenomics reveals metabolic interactions within the superorganism composed of flagellate Streblomastix strix and complex community of Bacteroidetes bacteria on its surface.</title>
        <authorList>
            <person name="Treitli S.C."/>
            <person name="Kolisko M."/>
            <person name="Husnik F."/>
            <person name="Keeling P."/>
            <person name="Hampl V."/>
        </authorList>
    </citation>
    <scope>NUCLEOTIDE SEQUENCE [LARGE SCALE GENOMIC DNA]</scope>
    <source>
        <strain evidence="2">ST1C</strain>
    </source>
</reference>
<gene>
    <name evidence="2" type="ORF">EZS28_051475</name>
</gene>
<name>A0A5J4T4F7_9EUKA</name>